<dbReference type="Proteomes" id="UP000828941">
    <property type="component" value="Chromosome 6"/>
</dbReference>
<dbReference type="EMBL" id="CM039431">
    <property type="protein sequence ID" value="KAI4336564.1"/>
    <property type="molecule type" value="Genomic_DNA"/>
</dbReference>
<organism evidence="1 2">
    <name type="scientific">Bauhinia variegata</name>
    <name type="common">Purple orchid tree</name>
    <name type="synonym">Phanera variegata</name>
    <dbReference type="NCBI Taxonomy" id="167791"/>
    <lineage>
        <taxon>Eukaryota</taxon>
        <taxon>Viridiplantae</taxon>
        <taxon>Streptophyta</taxon>
        <taxon>Embryophyta</taxon>
        <taxon>Tracheophyta</taxon>
        <taxon>Spermatophyta</taxon>
        <taxon>Magnoliopsida</taxon>
        <taxon>eudicotyledons</taxon>
        <taxon>Gunneridae</taxon>
        <taxon>Pentapetalae</taxon>
        <taxon>rosids</taxon>
        <taxon>fabids</taxon>
        <taxon>Fabales</taxon>
        <taxon>Fabaceae</taxon>
        <taxon>Cercidoideae</taxon>
        <taxon>Cercideae</taxon>
        <taxon>Bauhiniinae</taxon>
        <taxon>Bauhinia</taxon>
    </lineage>
</organism>
<evidence type="ECO:0000313" key="1">
    <source>
        <dbReference type="EMBL" id="KAI4336564.1"/>
    </source>
</evidence>
<sequence>MKKARELSVLCDVEVALLIFSSRGKLYEFSSANSLARVLQRYGDHLEASINDQATHHSKYADFRVHAELAQLVQSGPELEHLDVADLVKLETRLHNELSRIRSKKMQQLVEYVMILKKKEQILREENELLKKQIAAMKSASQTNDRNVGGSVRISNLLPLASWEERGGI</sequence>
<evidence type="ECO:0000313" key="2">
    <source>
        <dbReference type="Proteomes" id="UP000828941"/>
    </source>
</evidence>
<gene>
    <name evidence="1" type="ORF">L6164_015076</name>
</gene>
<proteinExistence type="predicted"/>
<name>A0ACB9NL88_BAUVA</name>
<reference evidence="1 2" key="1">
    <citation type="journal article" date="2022" name="DNA Res.">
        <title>Chromosomal-level genome assembly of the orchid tree Bauhinia variegata (Leguminosae; Cercidoideae) supports the allotetraploid origin hypothesis of Bauhinia.</title>
        <authorList>
            <person name="Zhong Y."/>
            <person name="Chen Y."/>
            <person name="Zheng D."/>
            <person name="Pang J."/>
            <person name="Liu Y."/>
            <person name="Luo S."/>
            <person name="Meng S."/>
            <person name="Qian L."/>
            <person name="Wei D."/>
            <person name="Dai S."/>
            <person name="Zhou R."/>
        </authorList>
    </citation>
    <scope>NUCLEOTIDE SEQUENCE [LARGE SCALE GENOMIC DNA]</scope>
    <source>
        <strain evidence="1">BV-YZ2020</strain>
    </source>
</reference>
<comment type="caution">
    <text evidence="1">The sequence shown here is derived from an EMBL/GenBank/DDBJ whole genome shotgun (WGS) entry which is preliminary data.</text>
</comment>
<keyword evidence="2" id="KW-1185">Reference proteome</keyword>
<accession>A0ACB9NL88</accession>
<protein>
    <submittedName>
        <fullName evidence="1">Uncharacterized protein</fullName>
    </submittedName>
</protein>